<dbReference type="AlphaFoldDB" id="S0AR56"/>
<gene>
    <name evidence="1" type="ORF">FACI_IFERC00001G0600</name>
</gene>
<reference evidence="1 2" key="1">
    <citation type="journal article" date="2007" name="Proc. Natl. Acad. Sci. U.S.A.">
        <title>Genome dynamics in a natural archaeal population.</title>
        <authorList>
            <person name="Allen E.E."/>
            <person name="Tyson G.W."/>
            <person name="Whitaker R.J."/>
            <person name="Detter J.C."/>
            <person name="Richardson P.M."/>
            <person name="Banfield J.F."/>
        </authorList>
    </citation>
    <scope>NUCLEOTIDE SEQUENCE [LARGE SCALE GENOMIC DNA]</scope>
    <source>
        <strain evidence="2">fer1</strain>
    </source>
</reference>
<dbReference type="GeneID" id="16024752"/>
<protein>
    <submittedName>
        <fullName evidence="1">Uncharacterized protein</fullName>
    </submittedName>
</protein>
<dbReference type="InterPro" id="IPR036388">
    <property type="entry name" value="WH-like_DNA-bd_sf"/>
</dbReference>
<evidence type="ECO:0000313" key="1">
    <source>
        <dbReference type="EMBL" id="AGO60580.1"/>
    </source>
</evidence>
<name>S0AR56_FERAC</name>
<sequence>MELSKILSQKHAISVLLFLSERGSVKQNELLEVIPSNLTIEKLSNSLKEAGLINITHQMMGRKIFIYSLSERGHVVALKLKEMLEAAEGIYSEKNIQEVPLNHDSQFRNLSIHGSLNALDDHIAINEINWDRSGNDRVVFVYVKLNGNNIIRLWCEVDNTYECVHTQYAWSLPDVQAMVQHQVLKVNIRKIN</sequence>
<dbReference type="InterPro" id="IPR036390">
    <property type="entry name" value="WH_DNA-bd_sf"/>
</dbReference>
<dbReference type="KEGG" id="fac:FACI_IFERC01G0600"/>
<dbReference type="SUPFAM" id="SSF46785">
    <property type="entry name" value="Winged helix' DNA-binding domain"/>
    <property type="match status" value="1"/>
</dbReference>
<dbReference type="HOGENOM" id="CLU_1412309_0_0_2"/>
<accession>S0AR56</accession>
<organism evidence="1 2">
    <name type="scientific">Ferroplasma acidarmanus Fer1</name>
    <dbReference type="NCBI Taxonomy" id="333146"/>
    <lineage>
        <taxon>Archaea</taxon>
        <taxon>Methanobacteriati</taxon>
        <taxon>Thermoplasmatota</taxon>
        <taxon>Thermoplasmata</taxon>
        <taxon>Thermoplasmatales</taxon>
        <taxon>Ferroplasmaceae</taxon>
        <taxon>Ferroplasma</taxon>
    </lineage>
</organism>
<keyword evidence="2" id="KW-1185">Reference proteome</keyword>
<dbReference type="EMBL" id="CP004145">
    <property type="protein sequence ID" value="AGO60580.1"/>
    <property type="molecule type" value="Genomic_DNA"/>
</dbReference>
<proteinExistence type="predicted"/>
<dbReference type="RefSeq" id="WP_009886627.1">
    <property type="nucleotide sequence ID" value="NC_021592.1"/>
</dbReference>
<dbReference type="Gene3D" id="1.10.10.10">
    <property type="entry name" value="Winged helix-like DNA-binding domain superfamily/Winged helix DNA-binding domain"/>
    <property type="match status" value="1"/>
</dbReference>
<dbReference type="Proteomes" id="UP000014660">
    <property type="component" value="Chromosome"/>
</dbReference>
<evidence type="ECO:0000313" key="2">
    <source>
        <dbReference type="Proteomes" id="UP000014660"/>
    </source>
</evidence>